<feature type="binding site" evidence="14">
    <location>
        <position position="32"/>
    </location>
    <ligand>
        <name>D-ribulose 5-phosphate</name>
        <dbReference type="ChEBI" id="CHEBI:58121"/>
    </ligand>
</feature>
<keyword evidence="13 14" id="KW-0456">Lyase</keyword>
<dbReference type="OrthoDB" id="9793111at2"/>
<dbReference type="GO" id="GO:0003935">
    <property type="term" value="F:GTP cyclohydrolase II activity"/>
    <property type="evidence" value="ECO:0007669"/>
    <property type="project" value="TreeGrafter"/>
</dbReference>
<accession>A0A4Q0YR96</accession>
<dbReference type="GO" id="GO:0009231">
    <property type="term" value="P:riboflavin biosynthetic process"/>
    <property type="evidence" value="ECO:0007669"/>
    <property type="project" value="UniProtKB-UniRule"/>
</dbReference>
<dbReference type="UniPathway" id="UPA00275">
    <property type="reaction ID" value="UER00399"/>
</dbReference>
<dbReference type="GO" id="GO:0030145">
    <property type="term" value="F:manganese ion binding"/>
    <property type="evidence" value="ECO:0007669"/>
    <property type="project" value="UniProtKB-UniRule"/>
</dbReference>
<dbReference type="GO" id="GO:0005829">
    <property type="term" value="C:cytosol"/>
    <property type="evidence" value="ECO:0007669"/>
    <property type="project" value="TreeGrafter"/>
</dbReference>
<dbReference type="Proteomes" id="UP000290287">
    <property type="component" value="Unassembled WGS sequence"/>
</dbReference>
<comment type="pathway">
    <text evidence="4 14">Cofactor biosynthesis; riboflavin biosynthesis; 2-hydroxy-3-oxobutyl phosphate from D-ribulose 5-phosphate: step 1/1.</text>
</comment>
<dbReference type="PIRSF" id="PIRSF001259">
    <property type="entry name" value="RibA"/>
    <property type="match status" value="1"/>
</dbReference>
<evidence type="ECO:0000256" key="6">
    <source>
        <dbReference type="ARBA" id="ARBA00008976"/>
    </source>
</evidence>
<evidence type="ECO:0000256" key="10">
    <source>
        <dbReference type="ARBA" id="ARBA00022723"/>
    </source>
</evidence>
<comment type="caution">
    <text evidence="16">The sequence shown here is derived from an EMBL/GenBank/DDBJ whole genome shotgun (WGS) entry which is preliminary data.</text>
</comment>
<evidence type="ECO:0000256" key="2">
    <source>
        <dbReference type="ARBA" id="ARBA00001936"/>
    </source>
</evidence>
<feature type="binding site" evidence="14">
    <location>
        <position position="28"/>
    </location>
    <ligand>
        <name>Mg(2+)</name>
        <dbReference type="ChEBI" id="CHEBI:18420"/>
        <label>1</label>
    </ligand>
</feature>
<dbReference type="Pfam" id="PF00925">
    <property type="entry name" value="GTP_cyclohydro2"/>
    <property type="match status" value="1"/>
</dbReference>
<dbReference type="PANTHER" id="PTHR21327:SF34">
    <property type="entry name" value="3,4-DIHYDROXY-2-BUTANONE 4-PHOSPHATE SYNTHASE"/>
    <property type="match status" value="1"/>
</dbReference>
<reference evidence="16 17" key="1">
    <citation type="submission" date="2017-10" db="EMBL/GenBank/DDBJ databases">
        <title>Nyctiphanis sp. nov., isolated from the stomach of the euphausiid Nyctiphanes simplex (Hansen, 1911) in the Gulf of California.</title>
        <authorList>
            <person name="Gomez-Gil B."/>
            <person name="Aguilar-Mendez M."/>
            <person name="Lopez-Cortes A."/>
            <person name="Gomez-Gutierrez J."/>
            <person name="Roque A."/>
            <person name="Lang E."/>
            <person name="Gonzalez-Castillo A."/>
        </authorList>
    </citation>
    <scope>NUCLEOTIDE SEQUENCE [LARGE SCALE GENOMIC DNA]</scope>
    <source>
        <strain evidence="16 17">CAIM 600</strain>
    </source>
</reference>
<dbReference type="NCBIfam" id="NF010626">
    <property type="entry name" value="PRK14019.1"/>
    <property type="match status" value="1"/>
</dbReference>
<feature type="binding site" evidence="14">
    <location>
        <begin position="140"/>
        <end position="144"/>
    </location>
    <ligand>
        <name>D-ribulose 5-phosphate</name>
        <dbReference type="ChEBI" id="CHEBI:58121"/>
    </ligand>
</feature>
<feature type="binding site" evidence="14">
    <location>
        <begin position="27"/>
        <end position="28"/>
    </location>
    <ligand>
        <name>D-ribulose 5-phosphate</name>
        <dbReference type="ChEBI" id="CHEBI:58121"/>
    </ligand>
</feature>
<organism evidence="16 17">
    <name type="scientific">Veronia nyctiphanis</name>
    <dbReference type="NCBI Taxonomy" id="1278244"/>
    <lineage>
        <taxon>Bacteria</taxon>
        <taxon>Pseudomonadati</taxon>
        <taxon>Pseudomonadota</taxon>
        <taxon>Gammaproteobacteria</taxon>
        <taxon>Vibrionales</taxon>
        <taxon>Vibrionaceae</taxon>
        <taxon>Veronia</taxon>
    </lineage>
</organism>
<evidence type="ECO:0000313" key="17">
    <source>
        <dbReference type="Proteomes" id="UP000290287"/>
    </source>
</evidence>
<comment type="function">
    <text evidence="3 14">Catalyzes the conversion of D-ribulose 5-phosphate to formate and 3,4-dihydroxy-2-butanone 4-phosphate.</text>
</comment>
<dbReference type="InterPro" id="IPR017945">
    <property type="entry name" value="DHBP_synth_RibB-like_a/b_dom"/>
</dbReference>
<evidence type="ECO:0000256" key="8">
    <source>
        <dbReference type="ARBA" id="ARBA00018836"/>
    </source>
</evidence>
<evidence type="ECO:0000259" key="15">
    <source>
        <dbReference type="Pfam" id="PF00925"/>
    </source>
</evidence>
<dbReference type="SUPFAM" id="SSF55821">
    <property type="entry name" value="YrdC/RibB"/>
    <property type="match status" value="1"/>
</dbReference>
<dbReference type="InterPro" id="IPR000422">
    <property type="entry name" value="DHBP_synthase_RibB"/>
</dbReference>
<feature type="binding site" evidence="14">
    <location>
        <position position="143"/>
    </location>
    <ligand>
        <name>Mg(2+)</name>
        <dbReference type="ChEBI" id="CHEBI:18420"/>
        <label>2</label>
    </ligand>
</feature>
<comment type="similarity">
    <text evidence="5">In the N-terminal section; belongs to the DHBP synthase family.</text>
</comment>
<comment type="cofactor">
    <cofactor evidence="14">
        <name>Mg(2+)</name>
        <dbReference type="ChEBI" id="CHEBI:18420"/>
    </cofactor>
    <cofactor evidence="14">
        <name>Mn(2+)</name>
        <dbReference type="ChEBI" id="CHEBI:29035"/>
    </cofactor>
    <text evidence="14">Binds 2 divalent metal cations per subunit. Magnesium or manganese.</text>
</comment>
<evidence type="ECO:0000256" key="14">
    <source>
        <dbReference type="HAMAP-Rule" id="MF_00180"/>
    </source>
</evidence>
<evidence type="ECO:0000256" key="5">
    <source>
        <dbReference type="ARBA" id="ARBA00005520"/>
    </source>
</evidence>
<keyword evidence="10 14" id="KW-0479">Metal-binding</keyword>
<dbReference type="AlphaFoldDB" id="A0A4Q0YR96"/>
<dbReference type="Gene3D" id="3.90.870.10">
    <property type="entry name" value="DHBP synthase"/>
    <property type="match status" value="1"/>
</dbReference>
<dbReference type="EC" id="4.1.99.12" evidence="7 14"/>
<proteinExistence type="inferred from homology"/>
<keyword evidence="12 14" id="KW-0464">Manganese</keyword>
<dbReference type="NCBIfam" id="TIGR00506">
    <property type="entry name" value="ribB"/>
    <property type="match status" value="1"/>
</dbReference>
<dbReference type="SUPFAM" id="SSF142695">
    <property type="entry name" value="RibA-like"/>
    <property type="match status" value="1"/>
</dbReference>
<dbReference type="EMBL" id="PEIB01000012">
    <property type="protein sequence ID" value="RXJ73113.1"/>
    <property type="molecule type" value="Genomic_DNA"/>
</dbReference>
<feature type="domain" description="GTP cyclohydrolase II" evidence="15">
    <location>
        <begin position="207"/>
        <end position="367"/>
    </location>
</feature>
<feature type="site" description="Essential for catalytic activity" evidence="14">
    <location>
        <position position="126"/>
    </location>
</feature>
<comment type="similarity">
    <text evidence="6">In the C-terminal section; belongs to the GTP cyclohydrolase II family.</text>
</comment>
<dbReference type="PANTHER" id="PTHR21327">
    <property type="entry name" value="GTP CYCLOHYDROLASE II-RELATED"/>
    <property type="match status" value="1"/>
</dbReference>
<evidence type="ECO:0000256" key="9">
    <source>
        <dbReference type="ARBA" id="ARBA00022619"/>
    </source>
</evidence>
<comment type="catalytic activity">
    <reaction evidence="1 14">
        <text>D-ribulose 5-phosphate = (2S)-2-hydroxy-3-oxobutyl phosphate + formate + H(+)</text>
        <dbReference type="Rhea" id="RHEA:18457"/>
        <dbReference type="ChEBI" id="CHEBI:15378"/>
        <dbReference type="ChEBI" id="CHEBI:15740"/>
        <dbReference type="ChEBI" id="CHEBI:58121"/>
        <dbReference type="ChEBI" id="CHEBI:58830"/>
        <dbReference type="EC" id="4.1.99.12"/>
    </reaction>
</comment>
<dbReference type="RefSeq" id="WP_129122368.1">
    <property type="nucleotide sequence ID" value="NZ_PEIB01000012.1"/>
</dbReference>
<comment type="similarity">
    <text evidence="14">Belongs to the DHBP synthase family.</text>
</comment>
<gene>
    <name evidence="14 16" type="primary">ribB</name>
    <name evidence="16" type="ORF">CS022_11420</name>
</gene>
<feature type="binding site" evidence="14">
    <location>
        <position position="28"/>
    </location>
    <ligand>
        <name>Mg(2+)</name>
        <dbReference type="ChEBI" id="CHEBI:18420"/>
        <label>2</label>
    </ligand>
</feature>
<evidence type="ECO:0000256" key="12">
    <source>
        <dbReference type="ARBA" id="ARBA00023211"/>
    </source>
</evidence>
<keyword evidence="17" id="KW-1185">Reference proteome</keyword>
<comment type="cofactor">
    <cofactor evidence="2">
        <name>Mn(2+)</name>
        <dbReference type="ChEBI" id="CHEBI:29035"/>
    </cofactor>
</comment>
<dbReference type="HAMAP" id="MF_00180">
    <property type="entry name" value="RibB"/>
    <property type="match status" value="1"/>
</dbReference>
<keyword evidence="9 14" id="KW-0686">Riboflavin biosynthesis</keyword>
<name>A0A4Q0YR96_9GAMM</name>
<evidence type="ECO:0000256" key="1">
    <source>
        <dbReference type="ARBA" id="ARBA00000141"/>
    </source>
</evidence>
<dbReference type="Pfam" id="PF00926">
    <property type="entry name" value="DHBP_synthase"/>
    <property type="match status" value="1"/>
</dbReference>
<sequence>MAISSIEEIIEDIRQGKMVILMDDEDRENEGDLIIAAEKITPEAINFMATYGRGLICLTMTQERCEKLGLPPMVSDNNAQFSTAFTVSIEAAEGVTTGISAADRSRTVEAAVAPDAKASDLVQPGHIFPLMAQDGGVLTRAGHTEAGCDLARLAGFGPAGVIVEILNEDGTMARRPDLEKFGEKHGIKLGTIADLIEYRNNNETTIERVAECKLPTEFGEFDLVAYRDIIDNQLHYALRKGEINNQPTLVRVHLQDTLTDLLHTDRASERSWALTDAMKRMSAEGGVLVVLGKEESTESMIEKLRVFGAQDKGERPAGAKWQGTSRRVGVGSQILSDMGVTEMRLLSSASKRYHALSGFGLKVVEYVSQ</sequence>
<dbReference type="FunFam" id="3.90.870.10:FF:000001">
    <property type="entry name" value="Riboflavin biosynthesis protein RibBA"/>
    <property type="match status" value="1"/>
</dbReference>
<evidence type="ECO:0000256" key="3">
    <source>
        <dbReference type="ARBA" id="ARBA00002284"/>
    </source>
</evidence>
<dbReference type="GO" id="GO:0008686">
    <property type="term" value="F:3,4-dihydroxy-2-butanone-4-phosphate synthase activity"/>
    <property type="evidence" value="ECO:0007669"/>
    <property type="project" value="UniProtKB-UniRule"/>
</dbReference>
<dbReference type="Gene3D" id="3.40.50.10990">
    <property type="entry name" value="GTP cyclohydrolase II"/>
    <property type="match status" value="1"/>
</dbReference>
<comment type="subunit">
    <text evidence="14">Homodimer.</text>
</comment>
<evidence type="ECO:0000256" key="4">
    <source>
        <dbReference type="ARBA" id="ARBA00004904"/>
    </source>
</evidence>
<evidence type="ECO:0000256" key="7">
    <source>
        <dbReference type="ARBA" id="ARBA00012153"/>
    </source>
</evidence>
<evidence type="ECO:0000313" key="16">
    <source>
        <dbReference type="EMBL" id="RXJ73113.1"/>
    </source>
</evidence>
<protein>
    <recommendedName>
        <fullName evidence="8 14">3,4-dihydroxy-2-butanone 4-phosphate synthase</fullName>
        <shortName evidence="14">DHBP synthase</shortName>
        <ecNumber evidence="7 14">4.1.99.12</ecNumber>
    </recommendedName>
</protein>
<evidence type="ECO:0000256" key="13">
    <source>
        <dbReference type="ARBA" id="ARBA00023239"/>
    </source>
</evidence>
<feature type="site" description="Essential for catalytic activity" evidence="14">
    <location>
        <position position="164"/>
    </location>
</feature>
<evidence type="ECO:0000256" key="11">
    <source>
        <dbReference type="ARBA" id="ARBA00022842"/>
    </source>
</evidence>
<dbReference type="InterPro" id="IPR032677">
    <property type="entry name" value="GTP_cyclohydro_II"/>
</dbReference>
<dbReference type="InterPro" id="IPR036144">
    <property type="entry name" value="RibA-like_sf"/>
</dbReference>
<dbReference type="GO" id="GO:0000287">
    <property type="term" value="F:magnesium ion binding"/>
    <property type="evidence" value="ECO:0007669"/>
    <property type="project" value="UniProtKB-UniRule"/>
</dbReference>
<keyword evidence="11 14" id="KW-0460">Magnesium</keyword>